<reference evidence="1" key="2">
    <citation type="journal article" date="2015" name="Fish Shellfish Immunol.">
        <title>Early steps in the European eel (Anguilla anguilla)-Vibrio vulnificus interaction in the gills: Role of the RtxA13 toxin.</title>
        <authorList>
            <person name="Callol A."/>
            <person name="Pajuelo D."/>
            <person name="Ebbesson L."/>
            <person name="Teles M."/>
            <person name="MacKenzie S."/>
            <person name="Amaro C."/>
        </authorList>
    </citation>
    <scope>NUCLEOTIDE SEQUENCE</scope>
</reference>
<dbReference type="EMBL" id="GBXM01012388">
    <property type="protein sequence ID" value="JAH96189.1"/>
    <property type="molecule type" value="Transcribed_RNA"/>
</dbReference>
<evidence type="ECO:0000313" key="1">
    <source>
        <dbReference type="EMBL" id="JAH96189.1"/>
    </source>
</evidence>
<name>A0A0E9X0Q8_ANGAN</name>
<accession>A0A0E9X0Q8</accession>
<dbReference type="AlphaFoldDB" id="A0A0E9X0Q8"/>
<reference evidence="1" key="1">
    <citation type="submission" date="2014-11" db="EMBL/GenBank/DDBJ databases">
        <authorList>
            <person name="Amaro Gonzalez C."/>
        </authorList>
    </citation>
    <scope>NUCLEOTIDE SEQUENCE</scope>
</reference>
<organism evidence="1">
    <name type="scientific">Anguilla anguilla</name>
    <name type="common">European freshwater eel</name>
    <name type="synonym">Muraena anguilla</name>
    <dbReference type="NCBI Taxonomy" id="7936"/>
    <lineage>
        <taxon>Eukaryota</taxon>
        <taxon>Metazoa</taxon>
        <taxon>Chordata</taxon>
        <taxon>Craniata</taxon>
        <taxon>Vertebrata</taxon>
        <taxon>Euteleostomi</taxon>
        <taxon>Actinopterygii</taxon>
        <taxon>Neopterygii</taxon>
        <taxon>Teleostei</taxon>
        <taxon>Anguilliformes</taxon>
        <taxon>Anguillidae</taxon>
        <taxon>Anguilla</taxon>
    </lineage>
</organism>
<proteinExistence type="predicted"/>
<sequence length="57" mass="6624">MTAGFTRAVLSMEFLQLGFLRILTSLKKMKNKKGFKKKRVVGLRGKARELKKKKKKK</sequence>
<protein>
    <submittedName>
        <fullName evidence="1">Uncharacterized protein</fullName>
    </submittedName>
</protein>